<name>A0A9Q0FY45_9ROSI</name>
<dbReference type="Proteomes" id="UP001141552">
    <property type="component" value="Unassembled WGS sequence"/>
</dbReference>
<dbReference type="EMBL" id="JAKUCV010003543">
    <property type="protein sequence ID" value="KAJ4838461.1"/>
    <property type="molecule type" value="Genomic_DNA"/>
</dbReference>
<protein>
    <submittedName>
        <fullName evidence="1">Uncharacterized protein</fullName>
    </submittedName>
</protein>
<proteinExistence type="predicted"/>
<reference evidence="1" key="1">
    <citation type="submission" date="2022-02" db="EMBL/GenBank/DDBJ databases">
        <authorList>
            <person name="Henning P.M."/>
            <person name="McCubbin A.G."/>
            <person name="Shore J.S."/>
        </authorList>
    </citation>
    <scope>NUCLEOTIDE SEQUENCE</scope>
    <source>
        <strain evidence="1">F60SS</strain>
        <tissue evidence="1">Leaves</tissue>
    </source>
</reference>
<organism evidence="1 2">
    <name type="scientific">Turnera subulata</name>
    <dbReference type="NCBI Taxonomy" id="218843"/>
    <lineage>
        <taxon>Eukaryota</taxon>
        <taxon>Viridiplantae</taxon>
        <taxon>Streptophyta</taxon>
        <taxon>Embryophyta</taxon>
        <taxon>Tracheophyta</taxon>
        <taxon>Spermatophyta</taxon>
        <taxon>Magnoliopsida</taxon>
        <taxon>eudicotyledons</taxon>
        <taxon>Gunneridae</taxon>
        <taxon>Pentapetalae</taxon>
        <taxon>rosids</taxon>
        <taxon>fabids</taxon>
        <taxon>Malpighiales</taxon>
        <taxon>Passifloraceae</taxon>
        <taxon>Turnera</taxon>
    </lineage>
</organism>
<reference evidence="1" key="2">
    <citation type="journal article" date="2023" name="Plants (Basel)">
        <title>Annotation of the Turnera subulata (Passifloraceae) Draft Genome Reveals the S-Locus Evolved after the Divergence of Turneroideae from Passifloroideae in a Stepwise Manner.</title>
        <authorList>
            <person name="Henning P.M."/>
            <person name="Roalson E.H."/>
            <person name="Mir W."/>
            <person name="McCubbin A.G."/>
            <person name="Shore J.S."/>
        </authorList>
    </citation>
    <scope>NUCLEOTIDE SEQUENCE</scope>
    <source>
        <strain evidence="1">F60SS</strain>
    </source>
</reference>
<gene>
    <name evidence="1" type="ORF">Tsubulata_046400</name>
</gene>
<keyword evidence="2" id="KW-1185">Reference proteome</keyword>
<dbReference type="InterPro" id="IPR036188">
    <property type="entry name" value="FAD/NAD-bd_sf"/>
</dbReference>
<sequence>MYRLYKMEPLIYTRRVKMEVGEKAVEGWAETARKSANEAVKAALDFQSKEVDLSYPFDANWRIAPFLRNAIHHIERKHNTIENPALLGKIRRDPSSSIAASTIPREIMGYKEFPFVAREGEGRDPRRFPVDKEVLAYLKDYARGVWYSWGGEGLQTMHARVRATTTLCFTLFQFLSPQSTTHVARSHGDAATITPLLLCSSSQLGRNQRAAADGGGCSVDVREDRSLVEDLASLLSLDVVKE</sequence>
<dbReference type="AlphaFoldDB" id="A0A9Q0FY45"/>
<comment type="caution">
    <text evidence="1">The sequence shown here is derived from an EMBL/GenBank/DDBJ whole genome shotgun (WGS) entry which is preliminary data.</text>
</comment>
<dbReference type="OrthoDB" id="66881at2759"/>
<evidence type="ECO:0000313" key="1">
    <source>
        <dbReference type="EMBL" id="KAJ4838461.1"/>
    </source>
</evidence>
<dbReference type="Gene3D" id="3.50.50.60">
    <property type="entry name" value="FAD/NAD(P)-binding domain"/>
    <property type="match status" value="1"/>
</dbReference>
<evidence type="ECO:0000313" key="2">
    <source>
        <dbReference type="Proteomes" id="UP001141552"/>
    </source>
</evidence>
<accession>A0A9Q0FY45</accession>